<keyword evidence="1" id="KW-1185">Reference proteome</keyword>
<sequence length="556" mass="63409">MKMDSVKVNSSSVGDILPNVVKKNIDGNTGKMDKDVLDIVNKFEKTFKKFSSNEEGNENLFSIENGILKESQSLEGNNLKDKLLSSNIFDVTKKVCPVIGSVSNTQLYTTINGINIRKTFFEIHKNIVNREMDVIGRCLKEMDLDRRVSLRYLIEVNFKNNGKSSLLQLILNSEDKSIVEEFKKYYEDDFNIAIRVPGKDILMSLVPDGGRKCSCTNCLEGCSIKNCLMNKEKINFSTTSNKLLSEKEKISLQFDKEINNELEYFINEIEQRGDSNVAFIDVCNQYLIDKCATSTLYMLFYNGTQEEYSYCIEVLTNKFNLSWKSFDGLTLSMKDLDFGEENSIDKPCSLAHEKEIESGLDAVTAGGDILCEDEIDYHSCNEAFDNNSFPSNGTIATDEDEKSMSITEMLIKKAGFENGDALEQFICSRIEYYIAENGCDSIPINEMDSVINSFFEMHVDPVKEFGKGWPEMCQKWVEKKYLYFSKDKTAIMVTDPETPELYLQDNDKIFTNNQEENERIIDELEKCGINLKPYVLFRNGQPHIIIEDASVENNSK</sequence>
<dbReference type="Proteomes" id="UP000035681">
    <property type="component" value="Unplaced"/>
</dbReference>
<evidence type="ECO:0000313" key="1">
    <source>
        <dbReference type="Proteomes" id="UP000035681"/>
    </source>
</evidence>
<dbReference type="AlphaFoldDB" id="A0A0K0EHL3"/>
<accession>A0A0K0EHL3</accession>
<name>A0A0K0EHL3_STRER</name>
<dbReference type="WBParaSite" id="TCONS_00002629.p1">
    <property type="protein sequence ID" value="TCONS_00002629.p1"/>
    <property type="gene ID" value="XLOC_002462"/>
</dbReference>
<organism evidence="2">
    <name type="scientific">Strongyloides stercoralis</name>
    <name type="common">Threadworm</name>
    <dbReference type="NCBI Taxonomy" id="6248"/>
    <lineage>
        <taxon>Eukaryota</taxon>
        <taxon>Metazoa</taxon>
        <taxon>Ecdysozoa</taxon>
        <taxon>Nematoda</taxon>
        <taxon>Chromadorea</taxon>
        <taxon>Rhabditida</taxon>
        <taxon>Tylenchina</taxon>
        <taxon>Panagrolaimomorpha</taxon>
        <taxon>Strongyloidoidea</taxon>
        <taxon>Strongyloididae</taxon>
        <taxon>Strongyloides</taxon>
    </lineage>
</organism>
<dbReference type="WBParaSite" id="SSTP_0000896800.1">
    <property type="protein sequence ID" value="SSTP_0000896800.1"/>
    <property type="gene ID" value="SSTP_0000896800"/>
</dbReference>
<proteinExistence type="predicted"/>
<evidence type="ECO:0000313" key="2">
    <source>
        <dbReference type="WBParaSite" id="SSTP_0000896800.1"/>
    </source>
</evidence>
<reference evidence="2" key="1">
    <citation type="submission" date="2015-08" db="UniProtKB">
        <authorList>
            <consortium name="WormBaseParasite"/>
        </authorList>
    </citation>
    <scope>IDENTIFICATION</scope>
</reference>
<protein>
    <submittedName>
        <fullName evidence="2">DNA-directed RNA polymerase</fullName>
    </submittedName>
</protein>